<dbReference type="Proteomes" id="UP000770661">
    <property type="component" value="Unassembled WGS sequence"/>
</dbReference>
<protein>
    <submittedName>
        <fullName evidence="2">Uncharacterized protein</fullName>
    </submittedName>
</protein>
<reference evidence="2" key="1">
    <citation type="submission" date="2020-07" db="EMBL/GenBank/DDBJ databases">
        <title>The High-quality genome of the commercially important snow crab, Chionoecetes opilio.</title>
        <authorList>
            <person name="Jeong J.-H."/>
            <person name="Ryu S."/>
        </authorList>
    </citation>
    <scope>NUCLEOTIDE SEQUENCE</scope>
    <source>
        <strain evidence="2">MADBK_172401_WGS</strain>
        <tissue evidence="2">Digestive gland</tissue>
    </source>
</reference>
<dbReference type="EMBL" id="JACEEZ010001505">
    <property type="protein sequence ID" value="KAG0729136.1"/>
    <property type="molecule type" value="Genomic_DNA"/>
</dbReference>
<gene>
    <name evidence="2" type="ORF">GWK47_030949</name>
</gene>
<evidence type="ECO:0000313" key="3">
    <source>
        <dbReference type="Proteomes" id="UP000770661"/>
    </source>
</evidence>
<evidence type="ECO:0000256" key="1">
    <source>
        <dbReference type="SAM" id="MobiDB-lite"/>
    </source>
</evidence>
<evidence type="ECO:0000313" key="2">
    <source>
        <dbReference type="EMBL" id="KAG0729136.1"/>
    </source>
</evidence>
<feature type="compositionally biased region" description="Basic and acidic residues" evidence="1">
    <location>
        <begin position="146"/>
        <end position="155"/>
    </location>
</feature>
<organism evidence="2 3">
    <name type="scientific">Chionoecetes opilio</name>
    <name type="common">Atlantic snow crab</name>
    <name type="synonym">Cancer opilio</name>
    <dbReference type="NCBI Taxonomy" id="41210"/>
    <lineage>
        <taxon>Eukaryota</taxon>
        <taxon>Metazoa</taxon>
        <taxon>Ecdysozoa</taxon>
        <taxon>Arthropoda</taxon>
        <taxon>Crustacea</taxon>
        <taxon>Multicrustacea</taxon>
        <taxon>Malacostraca</taxon>
        <taxon>Eumalacostraca</taxon>
        <taxon>Eucarida</taxon>
        <taxon>Decapoda</taxon>
        <taxon>Pleocyemata</taxon>
        <taxon>Brachyura</taxon>
        <taxon>Eubrachyura</taxon>
        <taxon>Majoidea</taxon>
        <taxon>Majidae</taxon>
        <taxon>Chionoecetes</taxon>
    </lineage>
</organism>
<feature type="region of interest" description="Disordered" evidence="1">
    <location>
        <begin position="126"/>
        <end position="155"/>
    </location>
</feature>
<accession>A0A8J5D2B3</accession>
<dbReference type="AlphaFoldDB" id="A0A8J5D2B3"/>
<proteinExistence type="predicted"/>
<feature type="region of interest" description="Disordered" evidence="1">
    <location>
        <begin position="1"/>
        <end position="32"/>
    </location>
</feature>
<sequence length="155" mass="16557">MAQVSSGAHGGKGMGRRRRDAFPAGKRGAWEQPRGANLAAIPQRHAFIHQAPTFPPATQQAKLCQRTRSIANHLLQGPGGATGAFAGKLWRQGQHSVETTSRICGWAGTHSGTLMDASFVKPQSANSALDAAGQKPKCQGNSQPRRQIDVVRKAW</sequence>
<keyword evidence="3" id="KW-1185">Reference proteome</keyword>
<name>A0A8J5D2B3_CHIOP</name>
<comment type="caution">
    <text evidence="2">The sequence shown here is derived from an EMBL/GenBank/DDBJ whole genome shotgun (WGS) entry which is preliminary data.</text>
</comment>